<dbReference type="InterPro" id="IPR046373">
    <property type="entry name" value="Acyl-CoA_Oxase/DH_mid-dom_sf"/>
</dbReference>
<dbReference type="PANTHER" id="PTHR43884:SF34">
    <property type="entry name" value="ACYL-COA DEHYDROGENASE FAMILY PROTEIN"/>
    <property type="match status" value="1"/>
</dbReference>
<dbReference type="RefSeq" id="WP_376830639.1">
    <property type="nucleotide sequence ID" value="NZ_JBHLWR010000006.1"/>
</dbReference>
<evidence type="ECO:0000256" key="1">
    <source>
        <dbReference type="ARBA" id="ARBA00001974"/>
    </source>
</evidence>
<dbReference type="CDD" id="cd00567">
    <property type="entry name" value="ACAD"/>
    <property type="match status" value="1"/>
</dbReference>
<dbReference type="Pfam" id="PF00441">
    <property type="entry name" value="Acyl-CoA_dh_1"/>
    <property type="match status" value="1"/>
</dbReference>
<keyword evidence="4 5" id="KW-0274">FAD</keyword>
<evidence type="ECO:0000313" key="10">
    <source>
        <dbReference type="Proteomes" id="UP001595536"/>
    </source>
</evidence>
<evidence type="ECO:0000313" key="9">
    <source>
        <dbReference type="EMBL" id="MFC3266623.1"/>
    </source>
</evidence>
<dbReference type="InterPro" id="IPR036250">
    <property type="entry name" value="AcylCo_DH-like_C"/>
</dbReference>
<feature type="domain" description="Acyl-CoA oxidase/dehydrogenase middle" evidence="7">
    <location>
        <begin position="151"/>
        <end position="232"/>
    </location>
</feature>
<dbReference type="SUPFAM" id="SSF56645">
    <property type="entry name" value="Acyl-CoA dehydrogenase NM domain-like"/>
    <property type="match status" value="1"/>
</dbReference>
<organism evidence="9 10">
    <name type="scientific">Camelimonas abortus</name>
    <dbReference type="NCBI Taxonomy" id="1017184"/>
    <lineage>
        <taxon>Bacteria</taxon>
        <taxon>Pseudomonadati</taxon>
        <taxon>Pseudomonadota</taxon>
        <taxon>Alphaproteobacteria</taxon>
        <taxon>Hyphomicrobiales</taxon>
        <taxon>Chelatococcaceae</taxon>
        <taxon>Camelimonas</taxon>
    </lineage>
</organism>
<dbReference type="Pfam" id="PF02771">
    <property type="entry name" value="Acyl-CoA_dh_N"/>
    <property type="match status" value="1"/>
</dbReference>
<evidence type="ECO:0000259" key="8">
    <source>
        <dbReference type="Pfam" id="PF02771"/>
    </source>
</evidence>
<comment type="caution">
    <text evidence="9">The sequence shown here is derived from an EMBL/GenBank/DDBJ whole genome shotgun (WGS) entry which is preliminary data.</text>
</comment>
<dbReference type="GO" id="GO:0016491">
    <property type="term" value="F:oxidoreductase activity"/>
    <property type="evidence" value="ECO:0007669"/>
    <property type="project" value="UniProtKB-KW"/>
</dbReference>
<dbReference type="Pfam" id="PF02770">
    <property type="entry name" value="Acyl-CoA_dh_M"/>
    <property type="match status" value="1"/>
</dbReference>
<dbReference type="EC" id="1.-.-.-" evidence="9"/>
<evidence type="ECO:0000256" key="5">
    <source>
        <dbReference type="RuleBase" id="RU362125"/>
    </source>
</evidence>
<sequence>MDFNIPADIQAYLNELDDFIERVIKPIEAEDDNIRFFDHRREWARTDFENGGLPRKEWEALLARVRKLADEAGHFRFALPREFGGKDGSNLAMAIIREHLASKGLGLHNDLQNEHSIVGNQPIVLILRDFGTDEQKKEMIPKLLDGSMRIAFGLTDRYHGSDATHMETRAVPETRNGEPGWLINGEKMWITGMHTATHCMLFARSHGKDGDASGITAFLVPSSDPGVIIEEYMWTFNMPTDHPRMTIRDVWVPESAILGPLGGGLALAQHFVHENRIRQAASSLGAAVYCINETVKYARQRQPFGQALAVNQAIQFPLVELATQAEMLRLLIRKTAWEMDQMPKPEVEKRLSDKVSMCNYWANRLCCEAADRAMQVHGGIGYSRHKPFEHIYRHHRRYRITEGSEEIQMRKVAAYLFGYIGPKREEFAKLEAEARRPVNR</sequence>
<protein>
    <submittedName>
        <fullName evidence="9">Acyl-CoA dehydrogenase family protein</fullName>
        <ecNumber evidence="9">1.-.-.-</ecNumber>
    </submittedName>
</protein>
<comment type="similarity">
    <text evidence="2 5">Belongs to the acyl-CoA dehydrogenase family.</text>
</comment>
<reference evidence="10" key="1">
    <citation type="journal article" date="2019" name="Int. J. Syst. Evol. Microbiol.">
        <title>The Global Catalogue of Microorganisms (GCM) 10K type strain sequencing project: providing services to taxonomists for standard genome sequencing and annotation.</title>
        <authorList>
            <consortium name="The Broad Institute Genomics Platform"/>
            <consortium name="The Broad Institute Genome Sequencing Center for Infectious Disease"/>
            <person name="Wu L."/>
            <person name="Ma J."/>
        </authorList>
    </citation>
    <scope>NUCLEOTIDE SEQUENCE [LARGE SCALE GENOMIC DNA]</scope>
    <source>
        <strain evidence="10">CCM 7941</strain>
    </source>
</reference>
<dbReference type="Proteomes" id="UP001595536">
    <property type="component" value="Unassembled WGS sequence"/>
</dbReference>
<dbReference type="InterPro" id="IPR037069">
    <property type="entry name" value="AcylCoA_DH/ox_N_sf"/>
</dbReference>
<feature type="domain" description="Acyl-CoA dehydrogenase/oxidase C-terminal" evidence="6">
    <location>
        <begin position="262"/>
        <end position="414"/>
    </location>
</feature>
<evidence type="ECO:0000259" key="6">
    <source>
        <dbReference type="Pfam" id="PF00441"/>
    </source>
</evidence>
<dbReference type="Gene3D" id="2.40.110.10">
    <property type="entry name" value="Butyryl-CoA Dehydrogenase, subunit A, domain 2"/>
    <property type="match status" value="1"/>
</dbReference>
<keyword evidence="5 9" id="KW-0560">Oxidoreductase</keyword>
<dbReference type="PANTHER" id="PTHR43884">
    <property type="entry name" value="ACYL-COA DEHYDROGENASE"/>
    <property type="match status" value="1"/>
</dbReference>
<dbReference type="Gene3D" id="1.20.140.10">
    <property type="entry name" value="Butyryl-CoA Dehydrogenase, subunit A, domain 3"/>
    <property type="match status" value="1"/>
</dbReference>
<dbReference type="InterPro" id="IPR013786">
    <property type="entry name" value="AcylCoA_DH/ox_N"/>
</dbReference>
<evidence type="ECO:0000256" key="4">
    <source>
        <dbReference type="ARBA" id="ARBA00022827"/>
    </source>
</evidence>
<gene>
    <name evidence="9" type="ORF">ACFOEX_09695</name>
</gene>
<evidence type="ECO:0000256" key="2">
    <source>
        <dbReference type="ARBA" id="ARBA00009347"/>
    </source>
</evidence>
<dbReference type="EMBL" id="JBHRUV010000046">
    <property type="protein sequence ID" value="MFC3266623.1"/>
    <property type="molecule type" value="Genomic_DNA"/>
</dbReference>
<dbReference type="SUPFAM" id="SSF47203">
    <property type="entry name" value="Acyl-CoA dehydrogenase C-terminal domain-like"/>
    <property type="match status" value="1"/>
</dbReference>
<dbReference type="InterPro" id="IPR009075">
    <property type="entry name" value="AcylCo_DH/oxidase_C"/>
</dbReference>
<feature type="domain" description="Acyl-CoA dehydrogenase/oxidase N-terminal" evidence="8">
    <location>
        <begin position="61"/>
        <end position="146"/>
    </location>
</feature>
<name>A0ABV7LG17_9HYPH</name>
<keyword evidence="3 5" id="KW-0285">Flavoprotein</keyword>
<dbReference type="InterPro" id="IPR009100">
    <property type="entry name" value="AcylCoA_DH/oxidase_NM_dom_sf"/>
</dbReference>
<dbReference type="Gene3D" id="1.10.540.10">
    <property type="entry name" value="Acyl-CoA dehydrogenase/oxidase, N-terminal domain"/>
    <property type="match status" value="1"/>
</dbReference>
<accession>A0ABV7LG17</accession>
<keyword evidence="10" id="KW-1185">Reference proteome</keyword>
<evidence type="ECO:0000259" key="7">
    <source>
        <dbReference type="Pfam" id="PF02770"/>
    </source>
</evidence>
<proteinExistence type="inferred from homology"/>
<evidence type="ECO:0000256" key="3">
    <source>
        <dbReference type="ARBA" id="ARBA00022630"/>
    </source>
</evidence>
<dbReference type="InterPro" id="IPR006091">
    <property type="entry name" value="Acyl-CoA_Oxase/DH_mid-dom"/>
</dbReference>
<comment type="cofactor">
    <cofactor evidence="1 5">
        <name>FAD</name>
        <dbReference type="ChEBI" id="CHEBI:57692"/>
    </cofactor>
</comment>